<name>A0A0F9TZM6_9ZZZZ</name>
<evidence type="ECO:0000313" key="1">
    <source>
        <dbReference type="EMBL" id="KKN86460.1"/>
    </source>
</evidence>
<proteinExistence type="predicted"/>
<organism evidence="1">
    <name type="scientific">marine sediment metagenome</name>
    <dbReference type="NCBI Taxonomy" id="412755"/>
    <lineage>
        <taxon>unclassified sequences</taxon>
        <taxon>metagenomes</taxon>
        <taxon>ecological metagenomes</taxon>
    </lineage>
</organism>
<comment type="caution">
    <text evidence="1">The sequence shown here is derived from an EMBL/GenBank/DDBJ whole genome shotgun (WGS) entry which is preliminary data.</text>
</comment>
<accession>A0A0F9TZM6</accession>
<evidence type="ECO:0008006" key="2">
    <source>
        <dbReference type="Google" id="ProtNLM"/>
    </source>
</evidence>
<protein>
    <recommendedName>
        <fullName evidence="2">Glycosyltransferase 2-like domain-containing protein</fullName>
    </recommendedName>
</protein>
<dbReference type="AlphaFoldDB" id="A0A0F9TZM6"/>
<dbReference type="EMBL" id="LAZR01000147">
    <property type="protein sequence ID" value="KKN86460.1"/>
    <property type="molecule type" value="Genomic_DNA"/>
</dbReference>
<reference evidence="1" key="1">
    <citation type="journal article" date="2015" name="Nature">
        <title>Complex archaea that bridge the gap between prokaryotes and eukaryotes.</title>
        <authorList>
            <person name="Spang A."/>
            <person name="Saw J.H."/>
            <person name="Jorgensen S.L."/>
            <person name="Zaremba-Niedzwiedzka K."/>
            <person name="Martijn J."/>
            <person name="Lind A.E."/>
            <person name="van Eijk R."/>
            <person name="Schleper C."/>
            <person name="Guy L."/>
            <person name="Ettema T.J."/>
        </authorList>
    </citation>
    <scope>NUCLEOTIDE SEQUENCE</scope>
</reference>
<gene>
    <name evidence="1" type="ORF">LCGC14_0268590</name>
</gene>
<sequence length="175" mass="18959">MLSVLMDCGPDDRQLAASLATLIPGAVEGVVREVVLVDRGMGPAARKVADHAGCRVVAEEEFRVAIETAKGDWLLLMEPGARLLPGWIGAVTDHGEDVARGTAKIAAARFRRARIDRPSFLQRFRQIRTALAEGFLVQKPQAIGLSRLAFNLEEVAKGVAVERLAVEIRPALKTK</sequence>